<keyword evidence="1" id="KW-0808">Transferase</keyword>
<keyword evidence="5" id="KW-1185">Reference proteome</keyword>
<dbReference type="InterPro" id="IPR050832">
    <property type="entry name" value="Bact_Acetyltransf"/>
</dbReference>
<dbReference type="CDD" id="cd04301">
    <property type="entry name" value="NAT_SF"/>
    <property type="match status" value="1"/>
</dbReference>
<name>A0ABT1PQX6_9ACTN</name>
<evidence type="ECO:0000256" key="1">
    <source>
        <dbReference type="ARBA" id="ARBA00022679"/>
    </source>
</evidence>
<accession>A0ABT1PQX6</accession>
<sequence>MTFAIAPMTAEHLPQAAELLDRWYARIRRPRSYGYPYPVGGRGCTALPAEERIAELLKGPSTEAVAARGGRGRLAGYLITAPCDPYENGRTDLHGHPGLALVAHGGHAVHGGEVADVLREMYAAVAERLVARDRLVHHVQLPADDTVAMAWFRLGFGLERIRGAMPVRASGRQPRGVEGLSIRRAGPADLAAVGRMAVDAALYRRQAAVFEPQTEEILAVLRTRYADALADPQCAAFVAMRRGEEAGLVVLTPARPGPFTPEQSAELAEAYVEPSARGEGVSRVLLATALAWAYDRGYRQVTAAWPTASPLAAGHWPKLGFTPVGYRLCRILDPRIGTA</sequence>
<dbReference type="PROSITE" id="PS51186">
    <property type="entry name" value="GNAT"/>
    <property type="match status" value="1"/>
</dbReference>
<dbReference type="InterPro" id="IPR000182">
    <property type="entry name" value="GNAT_dom"/>
</dbReference>
<comment type="caution">
    <text evidence="4">The sequence shown here is derived from an EMBL/GenBank/DDBJ whole genome shotgun (WGS) entry which is preliminary data.</text>
</comment>
<dbReference type="EMBL" id="JANFNG010000002">
    <property type="protein sequence ID" value="MCQ4080072.1"/>
    <property type="molecule type" value="Genomic_DNA"/>
</dbReference>
<keyword evidence="2" id="KW-0012">Acyltransferase</keyword>
<evidence type="ECO:0000256" key="2">
    <source>
        <dbReference type="ARBA" id="ARBA00023315"/>
    </source>
</evidence>
<protein>
    <submittedName>
        <fullName evidence="4">GNAT family N-acetyltransferase</fullName>
    </submittedName>
</protein>
<dbReference type="Proteomes" id="UP001057702">
    <property type="component" value="Unassembled WGS sequence"/>
</dbReference>
<proteinExistence type="predicted"/>
<dbReference type="InterPro" id="IPR016181">
    <property type="entry name" value="Acyl_CoA_acyltransferase"/>
</dbReference>
<gene>
    <name evidence="4" type="ORF">NGB36_05570</name>
</gene>
<evidence type="ECO:0000313" key="5">
    <source>
        <dbReference type="Proteomes" id="UP001057702"/>
    </source>
</evidence>
<dbReference type="SUPFAM" id="SSF55729">
    <property type="entry name" value="Acyl-CoA N-acyltransferases (Nat)"/>
    <property type="match status" value="1"/>
</dbReference>
<dbReference type="RefSeq" id="WP_255918931.1">
    <property type="nucleotide sequence ID" value="NZ_JANFNG010000002.1"/>
</dbReference>
<dbReference type="Gene3D" id="3.40.630.30">
    <property type="match status" value="1"/>
</dbReference>
<reference evidence="4" key="1">
    <citation type="submission" date="2022-06" db="EMBL/GenBank/DDBJ databases">
        <title>Draft genome sequence of Streptomyces sp. RB6PN25 isolated from peat swamp forest in Thailand.</title>
        <authorList>
            <person name="Duangmal K."/>
            <person name="Klaysubun C."/>
        </authorList>
    </citation>
    <scope>NUCLEOTIDE SEQUENCE</scope>
    <source>
        <strain evidence="4">RB6PN25</strain>
    </source>
</reference>
<organism evidence="4 5">
    <name type="scientific">Streptomyces humicola</name>
    <dbReference type="NCBI Taxonomy" id="2953240"/>
    <lineage>
        <taxon>Bacteria</taxon>
        <taxon>Bacillati</taxon>
        <taxon>Actinomycetota</taxon>
        <taxon>Actinomycetes</taxon>
        <taxon>Kitasatosporales</taxon>
        <taxon>Streptomycetaceae</taxon>
        <taxon>Streptomyces</taxon>
    </lineage>
</organism>
<dbReference type="PANTHER" id="PTHR43877">
    <property type="entry name" value="AMINOALKYLPHOSPHONATE N-ACETYLTRANSFERASE-RELATED-RELATED"/>
    <property type="match status" value="1"/>
</dbReference>
<evidence type="ECO:0000313" key="4">
    <source>
        <dbReference type="EMBL" id="MCQ4080072.1"/>
    </source>
</evidence>
<feature type="domain" description="N-acetyltransferase" evidence="3">
    <location>
        <begin position="180"/>
        <end position="339"/>
    </location>
</feature>
<dbReference type="Pfam" id="PF00583">
    <property type="entry name" value="Acetyltransf_1"/>
    <property type="match status" value="1"/>
</dbReference>
<evidence type="ECO:0000259" key="3">
    <source>
        <dbReference type="PROSITE" id="PS51186"/>
    </source>
</evidence>